<dbReference type="EMBL" id="MNCJ02000323">
    <property type="protein sequence ID" value="KAF5796017.1"/>
    <property type="molecule type" value="Genomic_DNA"/>
</dbReference>
<dbReference type="Proteomes" id="UP000215914">
    <property type="component" value="Unassembled WGS sequence"/>
</dbReference>
<proteinExistence type="predicted"/>
<dbReference type="Gramene" id="mRNA:HanXRQr2_Chr08g0346481">
    <property type="protein sequence ID" value="mRNA:HanXRQr2_Chr08g0346481"/>
    <property type="gene ID" value="HanXRQr2_Chr08g0346481"/>
</dbReference>
<comment type="caution">
    <text evidence="2">The sequence shown here is derived from an EMBL/GenBank/DDBJ whole genome shotgun (WGS) entry which is preliminary data.</text>
</comment>
<sequence>MLKCCKQHIGLSCDTTLAFEDDESQTNRGYDDGTVQSMTRGAYSPRTKSRNDREQS</sequence>
<evidence type="ECO:0000256" key="1">
    <source>
        <dbReference type="SAM" id="MobiDB-lite"/>
    </source>
</evidence>
<reference evidence="2" key="1">
    <citation type="journal article" date="2017" name="Nature">
        <title>The sunflower genome provides insights into oil metabolism, flowering and Asterid evolution.</title>
        <authorList>
            <person name="Badouin H."/>
            <person name="Gouzy J."/>
            <person name="Grassa C.J."/>
            <person name="Murat F."/>
            <person name="Staton S.E."/>
            <person name="Cottret L."/>
            <person name="Lelandais-Briere C."/>
            <person name="Owens G.L."/>
            <person name="Carrere S."/>
            <person name="Mayjonade B."/>
            <person name="Legrand L."/>
            <person name="Gill N."/>
            <person name="Kane N.C."/>
            <person name="Bowers J.E."/>
            <person name="Hubner S."/>
            <person name="Bellec A."/>
            <person name="Berard A."/>
            <person name="Berges H."/>
            <person name="Blanchet N."/>
            <person name="Boniface M.C."/>
            <person name="Brunel D."/>
            <person name="Catrice O."/>
            <person name="Chaidir N."/>
            <person name="Claudel C."/>
            <person name="Donnadieu C."/>
            <person name="Faraut T."/>
            <person name="Fievet G."/>
            <person name="Helmstetter N."/>
            <person name="King M."/>
            <person name="Knapp S.J."/>
            <person name="Lai Z."/>
            <person name="Le Paslier M.C."/>
            <person name="Lippi Y."/>
            <person name="Lorenzon L."/>
            <person name="Mandel J.R."/>
            <person name="Marage G."/>
            <person name="Marchand G."/>
            <person name="Marquand E."/>
            <person name="Bret-Mestries E."/>
            <person name="Morien E."/>
            <person name="Nambeesan S."/>
            <person name="Nguyen T."/>
            <person name="Pegot-Espagnet P."/>
            <person name="Pouilly N."/>
            <person name="Raftis F."/>
            <person name="Sallet E."/>
            <person name="Schiex T."/>
            <person name="Thomas J."/>
            <person name="Vandecasteele C."/>
            <person name="Vares D."/>
            <person name="Vear F."/>
            <person name="Vautrin S."/>
            <person name="Crespi M."/>
            <person name="Mangin B."/>
            <person name="Burke J.M."/>
            <person name="Salse J."/>
            <person name="Munos S."/>
            <person name="Vincourt P."/>
            <person name="Rieseberg L.H."/>
            <person name="Langlade N.B."/>
        </authorList>
    </citation>
    <scope>NUCLEOTIDE SEQUENCE</scope>
    <source>
        <tissue evidence="2">Leaves</tissue>
    </source>
</reference>
<dbReference type="AlphaFoldDB" id="A0A9K3IG29"/>
<reference evidence="2" key="2">
    <citation type="submission" date="2020-06" db="EMBL/GenBank/DDBJ databases">
        <title>Helianthus annuus Genome sequencing and assembly Release 2.</title>
        <authorList>
            <person name="Gouzy J."/>
            <person name="Langlade N."/>
            <person name="Munos S."/>
        </authorList>
    </citation>
    <scope>NUCLEOTIDE SEQUENCE</scope>
    <source>
        <tissue evidence="2">Leaves</tissue>
    </source>
</reference>
<accession>A0A9K3IG29</accession>
<keyword evidence="3" id="KW-1185">Reference proteome</keyword>
<organism evidence="2 3">
    <name type="scientific">Helianthus annuus</name>
    <name type="common">Common sunflower</name>
    <dbReference type="NCBI Taxonomy" id="4232"/>
    <lineage>
        <taxon>Eukaryota</taxon>
        <taxon>Viridiplantae</taxon>
        <taxon>Streptophyta</taxon>
        <taxon>Embryophyta</taxon>
        <taxon>Tracheophyta</taxon>
        <taxon>Spermatophyta</taxon>
        <taxon>Magnoliopsida</taxon>
        <taxon>eudicotyledons</taxon>
        <taxon>Gunneridae</taxon>
        <taxon>Pentapetalae</taxon>
        <taxon>asterids</taxon>
        <taxon>campanulids</taxon>
        <taxon>Asterales</taxon>
        <taxon>Asteraceae</taxon>
        <taxon>Asteroideae</taxon>
        <taxon>Heliantheae alliance</taxon>
        <taxon>Heliantheae</taxon>
        <taxon>Helianthus</taxon>
    </lineage>
</organism>
<protein>
    <submittedName>
        <fullName evidence="2">Uncharacterized protein</fullName>
    </submittedName>
</protein>
<name>A0A9K3IG29_HELAN</name>
<feature type="region of interest" description="Disordered" evidence="1">
    <location>
        <begin position="22"/>
        <end position="56"/>
    </location>
</feature>
<evidence type="ECO:0000313" key="3">
    <source>
        <dbReference type="Proteomes" id="UP000215914"/>
    </source>
</evidence>
<evidence type="ECO:0000313" key="2">
    <source>
        <dbReference type="EMBL" id="KAF5796017.1"/>
    </source>
</evidence>
<gene>
    <name evidence="2" type="ORF">HanXRQr2_Chr08g0346481</name>
</gene>